<dbReference type="AlphaFoldDB" id="A0A7J6VQZ5"/>
<dbReference type="Proteomes" id="UP000554482">
    <property type="component" value="Unassembled WGS sequence"/>
</dbReference>
<evidence type="ECO:0000256" key="1">
    <source>
        <dbReference type="SAM" id="MobiDB-lite"/>
    </source>
</evidence>
<sequence length="153" mass="17904">MLGEDGSSAGSNNFVMDSYRVVENKKREFFPVPMSKEEMRLRNELAMEIEKELEREIMEGILMLVHRLSDLKAKQQSSVYGLKNFHMDSIQQLDVLLRNVMGSKFHKRDNVNKFIKEQQQRRRRHENVARRGSGIHYREPSSVISDAKSSSLY</sequence>
<keyword evidence="3" id="KW-1185">Reference proteome</keyword>
<proteinExistence type="predicted"/>
<feature type="region of interest" description="Disordered" evidence="1">
    <location>
        <begin position="116"/>
        <end position="153"/>
    </location>
</feature>
<feature type="compositionally biased region" description="Polar residues" evidence="1">
    <location>
        <begin position="142"/>
        <end position="153"/>
    </location>
</feature>
<evidence type="ECO:0000313" key="3">
    <source>
        <dbReference type="Proteomes" id="UP000554482"/>
    </source>
</evidence>
<reference evidence="2 3" key="1">
    <citation type="submission" date="2020-06" db="EMBL/GenBank/DDBJ databases">
        <title>Transcriptomic and genomic resources for Thalictrum thalictroides and T. hernandezii: Facilitating candidate gene discovery in an emerging model plant lineage.</title>
        <authorList>
            <person name="Arias T."/>
            <person name="Riano-Pachon D.M."/>
            <person name="Di Stilio V.S."/>
        </authorList>
    </citation>
    <scope>NUCLEOTIDE SEQUENCE [LARGE SCALE GENOMIC DNA]</scope>
    <source>
        <strain evidence="3">cv. WT478/WT964</strain>
        <tissue evidence="2">Leaves</tissue>
    </source>
</reference>
<dbReference type="EMBL" id="JABWDY010028317">
    <property type="protein sequence ID" value="KAF5187191.1"/>
    <property type="molecule type" value="Genomic_DNA"/>
</dbReference>
<gene>
    <name evidence="2" type="ORF">FRX31_023222</name>
</gene>
<comment type="caution">
    <text evidence="2">The sequence shown here is derived from an EMBL/GenBank/DDBJ whole genome shotgun (WGS) entry which is preliminary data.</text>
</comment>
<protein>
    <submittedName>
        <fullName evidence="2">Uncharacterized protein</fullName>
    </submittedName>
</protein>
<name>A0A7J6VQZ5_THATH</name>
<evidence type="ECO:0000313" key="2">
    <source>
        <dbReference type="EMBL" id="KAF5187191.1"/>
    </source>
</evidence>
<accession>A0A7J6VQZ5</accession>
<organism evidence="2 3">
    <name type="scientific">Thalictrum thalictroides</name>
    <name type="common">Rue-anemone</name>
    <name type="synonym">Anemone thalictroides</name>
    <dbReference type="NCBI Taxonomy" id="46969"/>
    <lineage>
        <taxon>Eukaryota</taxon>
        <taxon>Viridiplantae</taxon>
        <taxon>Streptophyta</taxon>
        <taxon>Embryophyta</taxon>
        <taxon>Tracheophyta</taxon>
        <taxon>Spermatophyta</taxon>
        <taxon>Magnoliopsida</taxon>
        <taxon>Ranunculales</taxon>
        <taxon>Ranunculaceae</taxon>
        <taxon>Thalictroideae</taxon>
        <taxon>Thalictrum</taxon>
    </lineage>
</organism>